<dbReference type="InterPro" id="IPR011990">
    <property type="entry name" value="TPR-like_helical_dom_sf"/>
</dbReference>
<feature type="non-terminal residue" evidence="2">
    <location>
        <position position="1"/>
    </location>
</feature>
<name>X0TH84_9ZZZZ</name>
<sequence>ALSYREAGASYAFLTPVGYVIGSTIVVILSIRYGVGGWTPFDRRCLIGAAISLVLWRIFNSPISALLINLFINLLGTLPTARKAWYQPETESKVAWSLLSLGTIVNLFAIEKWIFSMAVYPVSMIFLVGIVTVLVLWTKRPRVMGINLNWEKCPYRAEMNAEGGTVCRFGFRAYEESVKNDVSSGRLNASDWISEGVILYKSGDSQKAIYAFSIAIDLDVTFSAAYLARAVAYYKLGDKKQAIKNLEVAARLGHKNARVFLKKLTK</sequence>
<dbReference type="PROSITE" id="PS50005">
    <property type="entry name" value="TPR"/>
    <property type="match status" value="1"/>
</dbReference>
<keyword evidence="1" id="KW-0472">Membrane</keyword>
<comment type="caution">
    <text evidence="2">The sequence shown here is derived from an EMBL/GenBank/DDBJ whole genome shotgun (WGS) entry which is preliminary data.</text>
</comment>
<feature type="transmembrane region" description="Helical" evidence="1">
    <location>
        <begin position="12"/>
        <end position="33"/>
    </location>
</feature>
<evidence type="ECO:0000256" key="1">
    <source>
        <dbReference type="SAM" id="Phobius"/>
    </source>
</evidence>
<feature type="transmembrane region" description="Helical" evidence="1">
    <location>
        <begin position="45"/>
        <end position="74"/>
    </location>
</feature>
<dbReference type="SUPFAM" id="SSF48452">
    <property type="entry name" value="TPR-like"/>
    <property type="match status" value="1"/>
</dbReference>
<dbReference type="InterPro" id="IPR019734">
    <property type="entry name" value="TPR_rpt"/>
</dbReference>
<proteinExistence type="predicted"/>
<gene>
    <name evidence="2" type="ORF">S01H1_15694</name>
</gene>
<keyword evidence="1" id="KW-0812">Transmembrane</keyword>
<protein>
    <submittedName>
        <fullName evidence="2">Uncharacterized protein</fullName>
    </submittedName>
</protein>
<feature type="transmembrane region" description="Helical" evidence="1">
    <location>
        <begin position="94"/>
        <end position="110"/>
    </location>
</feature>
<evidence type="ECO:0000313" key="2">
    <source>
        <dbReference type="EMBL" id="GAF75445.1"/>
    </source>
</evidence>
<dbReference type="SMART" id="SM00028">
    <property type="entry name" value="TPR"/>
    <property type="match status" value="2"/>
</dbReference>
<dbReference type="Gene3D" id="1.25.40.10">
    <property type="entry name" value="Tetratricopeptide repeat domain"/>
    <property type="match status" value="1"/>
</dbReference>
<dbReference type="AlphaFoldDB" id="X0TH84"/>
<feature type="transmembrane region" description="Helical" evidence="1">
    <location>
        <begin position="117"/>
        <end position="137"/>
    </location>
</feature>
<keyword evidence="1" id="KW-1133">Transmembrane helix</keyword>
<dbReference type="EMBL" id="BARS01008205">
    <property type="protein sequence ID" value="GAF75445.1"/>
    <property type="molecule type" value="Genomic_DNA"/>
</dbReference>
<reference evidence="2" key="1">
    <citation type="journal article" date="2014" name="Front. Microbiol.">
        <title>High frequency of phylogenetically diverse reductive dehalogenase-homologous genes in deep subseafloor sedimentary metagenomes.</title>
        <authorList>
            <person name="Kawai M."/>
            <person name="Futagami T."/>
            <person name="Toyoda A."/>
            <person name="Takaki Y."/>
            <person name="Nishi S."/>
            <person name="Hori S."/>
            <person name="Arai W."/>
            <person name="Tsubouchi T."/>
            <person name="Morono Y."/>
            <person name="Uchiyama I."/>
            <person name="Ito T."/>
            <person name="Fujiyama A."/>
            <person name="Inagaki F."/>
            <person name="Takami H."/>
        </authorList>
    </citation>
    <scope>NUCLEOTIDE SEQUENCE</scope>
    <source>
        <strain evidence="2">Expedition CK06-06</strain>
    </source>
</reference>
<organism evidence="2">
    <name type="scientific">marine sediment metagenome</name>
    <dbReference type="NCBI Taxonomy" id="412755"/>
    <lineage>
        <taxon>unclassified sequences</taxon>
        <taxon>metagenomes</taxon>
        <taxon>ecological metagenomes</taxon>
    </lineage>
</organism>
<accession>X0TH84</accession>